<dbReference type="RefSeq" id="WP_184212191.1">
    <property type="nucleotide sequence ID" value="NZ_JACHIF010000010.1"/>
</dbReference>
<protein>
    <recommendedName>
        <fullName evidence="3">SMI1 / KNR4 family (SUKH-1)</fullName>
    </recommendedName>
</protein>
<comment type="caution">
    <text evidence="1">The sequence shown here is derived from an EMBL/GenBank/DDBJ whole genome shotgun (WGS) entry which is preliminary data.</text>
</comment>
<dbReference type="EMBL" id="JACHIF010000010">
    <property type="protein sequence ID" value="MBB5039951.1"/>
    <property type="molecule type" value="Genomic_DNA"/>
</dbReference>
<dbReference type="InterPro" id="IPR037883">
    <property type="entry name" value="Knr4/Smi1-like_sf"/>
</dbReference>
<organism evidence="1 2">
    <name type="scientific">Prosthecobacter dejongeii</name>
    <dbReference type="NCBI Taxonomy" id="48465"/>
    <lineage>
        <taxon>Bacteria</taxon>
        <taxon>Pseudomonadati</taxon>
        <taxon>Verrucomicrobiota</taxon>
        <taxon>Verrucomicrobiia</taxon>
        <taxon>Verrucomicrobiales</taxon>
        <taxon>Verrucomicrobiaceae</taxon>
        <taxon>Prosthecobacter</taxon>
    </lineage>
</organism>
<sequence length="218" mass="25451">MEHPALRKMKTICELVEIVLKDRKEGSHTSSCGPPTKVPQPLEDNGYPADLIEFYTLCSGLYYLPKDPYRYRLVRPDEFIRADYSDHLWHASHRKDLLKNGIAKDQYIIATLDEVGATIVIDLSQRFLGRCYRVYYDTFGTPQAPIIATSFTDLLNLLILEAFEFDEELKCYGYFGDANLLPERVSHEVLYETRWQNFPKPWEIDSFWADLKRQQDKA</sequence>
<name>A0A7W8DSL6_9BACT</name>
<accession>A0A7W8DSL6</accession>
<evidence type="ECO:0000313" key="2">
    <source>
        <dbReference type="Proteomes" id="UP000534294"/>
    </source>
</evidence>
<evidence type="ECO:0000313" key="1">
    <source>
        <dbReference type="EMBL" id="MBB5039951.1"/>
    </source>
</evidence>
<reference evidence="1 2" key="1">
    <citation type="submission" date="2020-08" db="EMBL/GenBank/DDBJ databases">
        <title>Genomic Encyclopedia of Type Strains, Phase IV (KMG-IV): sequencing the most valuable type-strain genomes for metagenomic binning, comparative biology and taxonomic classification.</title>
        <authorList>
            <person name="Goeker M."/>
        </authorList>
    </citation>
    <scope>NUCLEOTIDE SEQUENCE [LARGE SCALE GENOMIC DNA]</scope>
    <source>
        <strain evidence="1 2">DSM 12251</strain>
    </source>
</reference>
<dbReference type="SUPFAM" id="SSF160631">
    <property type="entry name" value="SMI1/KNR4-like"/>
    <property type="match status" value="1"/>
</dbReference>
<dbReference type="Proteomes" id="UP000534294">
    <property type="component" value="Unassembled WGS sequence"/>
</dbReference>
<dbReference type="AlphaFoldDB" id="A0A7W8DSL6"/>
<gene>
    <name evidence="1" type="ORF">HNQ64_004229</name>
</gene>
<evidence type="ECO:0008006" key="3">
    <source>
        <dbReference type="Google" id="ProtNLM"/>
    </source>
</evidence>
<keyword evidence="2" id="KW-1185">Reference proteome</keyword>
<proteinExistence type="predicted"/>